<dbReference type="Gene3D" id="2.40.50.140">
    <property type="entry name" value="Nucleic acid-binding proteins"/>
    <property type="match status" value="1"/>
</dbReference>
<dbReference type="PaxDb" id="4113-PGSC0003DMT400046219"/>
<keyword evidence="2" id="KW-1185">Reference proteome</keyword>
<dbReference type="Gramene" id="PGSC0003DMT400046219">
    <property type="protein sequence ID" value="PGSC0003DMT400046219"/>
    <property type="gene ID" value="PGSC0003DMG401017944"/>
</dbReference>
<dbReference type="EnsemblPlants" id="PGSC0003DMT400046219">
    <property type="protein sequence ID" value="PGSC0003DMT400046219"/>
    <property type="gene ID" value="PGSC0003DMG401017944"/>
</dbReference>
<protein>
    <submittedName>
        <fullName evidence="1">Uncharacterized protein</fullName>
    </submittedName>
</protein>
<organism evidence="1 2">
    <name type="scientific">Solanum tuberosum</name>
    <name type="common">Potato</name>
    <dbReference type="NCBI Taxonomy" id="4113"/>
    <lineage>
        <taxon>Eukaryota</taxon>
        <taxon>Viridiplantae</taxon>
        <taxon>Streptophyta</taxon>
        <taxon>Embryophyta</taxon>
        <taxon>Tracheophyta</taxon>
        <taxon>Spermatophyta</taxon>
        <taxon>Magnoliopsida</taxon>
        <taxon>eudicotyledons</taxon>
        <taxon>Gunneridae</taxon>
        <taxon>Pentapetalae</taxon>
        <taxon>asterids</taxon>
        <taxon>lamiids</taxon>
        <taxon>Solanales</taxon>
        <taxon>Solanaceae</taxon>
        <taxon>Solanoideae</taxon>
        <taxon>Solaneae</taxon>
        <taxon>Solanum</taxon>
    </lineage>
</organism>
<sequence>MYIKQLTLLMASSWMMLSNTKVSDDLQTKSANESVISAVTENRQYLPPSLSEVHPHQDFSSLFQWMKKWYLLQTLTRNKMSGQAFTIEAKITFPIDLKKLYMLVCSNCGQDVRYPTIREIHCMNCDQKNLLVPRCRFDVDLKDNSVSTIGIIMDKEGEKLLSLTAEEIYKRASDPVLLLIKS</sequence>
<name>M1BIT3_SOLTU</name>
<proteinExistence type="predicted"/>
<reference evidence="2" key="1">
    <citation type="journal article" date="2011" name="Nature">
        <title>Genome sequence and analysis of the tuber crop potato.</title>
        <authorList>
            <consortium name="The Potato Genome Sequencing Consortium"/>
        </authorList>
    </citation>
    <scope>NUCLEOTIDE SEQUENCE [LARGE SCALE GENOMIC DNA]</scope>
    <source>
        <strain evidence="2">cv. DM1-3 516 R44</strain>
    </source>
</reference>
<dbReference type="InParanoid" id="M1BIT3"/>
<dbReference type="Proteomes" id="UP000011115">
    <property type="component" value="Unassembled WGS sequence"/>
</dbReference>
<dbReference type="SUPFAM" id="SSF50249">
    <property type="entry name" value="Nucleic acid-binding proteins"/>
    <property type="match status" value="1"/>
</dbReference>
<dbReference type="InterPro" id="IPR012340">
    <property type="entry name" value="NA-bd_OB-fold"/>
</dbReference>
<accession>M1BIT3</accession>
<evidence type="ECO:0000313" key="1">
    <source>
        <dbReference type="EnsemblPlants" id="PGSC0003DMT400046219"/>
    </source>
</evidence>
<reference evidence="1" key="2">
    <citation type="submission" date="2015-06" db="UniProtKB">
        <authorList>
            <consortium name="EnsemblPlants"/>
        </authorList>
    </citation>
    <scope>IDENTIFICATION</scope>
    <source>
        <strain evidence="1">DM1-3 516 R44</strain>
    </source>
</reference>
<dbReference type="AlphaFoldDB" id="M1BIT3"/>
<dbReference type="HOGENOM" id="CLU_1484475_0_0_1"/>
<evidence type="ECO:0000313" key="2">
    <source>
        <dbReference type="Proteomes" id="UP000011115"/>
    </source>
</evidence>